<dbReference type="AlphaFoldDB" id="A0A1V6TBY8"/>
<gene>
    <name evidence="2" type="ORF">PENSTE_c008G03026</name>
</gene>
<dbReference type="Proteomes" id="UP000191285">
    <property type="component" value="Unassembled WGS sequence"/>
</dbReference>
<name>A0A1V6TBY8_9EURO</name>
<dbReference type="PANTHER" id="PTHR34144:SF7">
    <property type="entry name" value="EXPORT PROTEIN (CAP59), PUTATIVE (AFU_ORTHOLOGUE AFUA_7G05020)-RELATED"/>
    <property type="match status" value="1"/>
</dbReference>
<accession>A0A1V6TBY8</accession>
<dbReference type="OrthoDB" id="262547at2759"/>
<dbReference type="Pfam" id="PF11735">
    <property type="entry name" value="CAP59_mtransfer"/>
    <property type="match status" value="1"/>
</dbReference>
<organism evidence="2 3">
    <name type="scientific">Penicillium steckii</name>
    <dbReference type="NCBI Taxonomy" id="303698"/>
    <lineage>
        <taxon>Eukaryota</taxon>
        <taxon>Fungi</taxon>
        <taxon>Dikarya</taxon>
        <taxon>Ascomycota</taxon>
        <taxon>Pezizomycotina</taxon>
        <taxon>Eurotiomycetes</taxon>
        <taxon>Eurotiomycetidae</taxon>
        <taxon>Eurotiales</taxon>
        <taxon>Aspergillaceae</taxon>
        <taxon>Penicillium</taxon>
    </lineage>
</organism>
<evidence type="ECO:0000313" key="2">
    <source>
        <dbReference type="EMBL" id="OQE23915.1"/>
    </source>
</evidence>
<keyword evidence="1" id="KW-0472">Membrane</keyword>
<evidence type="ECO:0000256" key="1">
    <source>
        <dbReference type="SAM" id="Phobius"/>
    </source>
</evidence>
<feature type="transmembrane region" description="Helical" evidence="1">
    <location>
        <begin position="20"/>
        <end position="40"/>
    </location>
</feature>
<dbReference type="EMBL" id="MLKD01000008">
    <property type="protein sequence ID" value="OQE23915.1"/>
    <property type="molecule type" value="Genomic_DNA"/>
</dbReference>
<evidence type="ECO:0000313" key="3">
    <source>
        <dbReference type="Proteomes" id="UP000191285"/>
    </source>
</evidence>
<keyword evidence="1" id="KW-0812">Transmembrane</keyword>
<keyword evidence="3" id="KW-1185">Reference proteome</keyword>
<proteinExistence type="predicted"/>
<dbReference type="PANTHER" id="PTHR34144">
    <property type="entry name" value="CHROMOSOME 8, WHOLE GENOME SHOTGUN SEQUENCE"/>
    <property type="match status" value="1"/>
</dbReference>
<reference evidence="3" key="1">
    <citation type="journal article" date="2017" name="Nat. Microbiol.">
        <title>Global analysis of biosynthetic gene clusters reveals vast potential of secondary metabolite production in Penicillium species.</title>
        <authorList>
            <person name="Nielsen J.C."/>
            <person name="Grijseels S."/>
            <person name="Prigent S."/>
            <person name="Ji B."/>
            <person name="Dainat J."/>
            <person name="Nielsen K.F."/>
            <person name="Frisvad J.C."/>
            <person name="Workman M."/>
            <person name="Nielsen J."/>
        </authorList>
    </citation>
    <scope>NUCLEOTIDE SEQUENCE [LARGE SCALE GENOMIC DNA]</scope>
    <source>
        <strain evidence="3">IBT 24891</strain>
    </source>
</reference>
<protein>
    <recommendedName>
        <fullName evidence="4">Glycosyltransferase family 69 protein</fullName>
    </recommendedName>
</protein>
<evidence type="ECO:0008006" key="4">
    <source>
        <dbReference type="Google" id="ProtNLM"/>
    </source>
</evidence>
<comment type="caution">
    <text evidence="2">The sequence shown here is derived from an EMBL/GenBank/DDBJ whole genome shotgun (WGS) entry which is preliminary data.</text>
</comment>
<dbReference type="InterPro" id="IPR021047">
    <property type="entry name" value="Mannosyltransferase_CMT1"/>
</dbReference>
<dbReference type="STRING" id="303698.A0A1V6TBY8"/>
<sequence length="409" mass="47044">MTKLTPYPRTFRRVLVRNRLIRSLFLIFVLWNLIELHLILRCISETDLIYRDQPRHQERIYIASVHWNNEHILRSHWNQALVDLAWKLGPENIYISIYESGSYDNTKGALMELDHQLDRLQIPRNITLSPVTHEDEIAAPPGDQGWITTPKGKKELRRIPYLSRIRNFSLEPLQELAAQGIFFDKVLFLNDVVFTTPDVLELLDTNDGNYAAACSLDFSKPPNYYDTFALRDASGHEAVMSTWPFFHDPVSRYAMKNMAPVPVTSCWNGMVAMPATPFIASPPLQFRGIADSLAESHLEGSECCLIHADNPLSDQKGIYLNPLVRVGYSGPAYVAVNPIMNWLTPRSILQGLWVNRFRRWTSVAWIKERFVRSQIARWAALSEKNMEPGSFCVINEMQMLHPRGWAHVD</sequence>
<keyword evidence="1" id="KW-1133">Transmembrane helix</keyword>